<proteinExistence type="predicted"/>
<evidence type="ECO:0000259" key="2">
    <source>
        <dbReference type="Pfam" id="PF22150"/>
    </source>
</evidence>
<reference evidence="4" key="1">
    <citation type="journal article" date="2019" name="Int. J. Syst. Evol. Microbiol.">
        <title>The Global Catalogue of Microorganisms (GCM) 10K type strain sequencing project: providing services to taxonomists for standard genome sequencing and annotation.</title>
        <authorList>
            <consortium name="The Broad Institute Genomics Platform"/>
            <consortium name="The Broad Institute Genome Sequencing Center for Infectious Disease"/>
            <person name="Wu L."/>
            <person name="Ma J."/>
        </authorList>
    </citation>
    <scope>NUCLEOTIDE SEQUENCE [LARGE SCALE GENOMIC DNA]</scope>
    <source>
        <strain evidence="4">CCM 4481</strain>
    </source>
</reference>
<name>A0ABV9C4I2_9GAMM</name>
<keyword evidence="4" id="KW-1185">Reference proteome</keyword>
<protein>
    <submittedName>
        <fullName evidence="3">Type IV pilus modification protein PilV</fullName>
    </submittedName>
</protein>
<accession>A0ABV9C4I2</accession>
<evidence type="ECO:0000256" key="1">
    <source>
        <dbReference type="SAM" id="Phobius"/>
    </source>
</evidence>
<dbReference type="InterPro" id="IPR013362">
    <property type="entry name" value="Pilus_4_PilV"/>
</dbReference>
<gene>
    <name evidence="3" type="primary">pilV</name>
    <name evidence="3" type="ORF">ACFO5W_13390</name>
</gene>
<feature type="transmembrane region" description="Helical" evidence="1">
    <location>
        <begin position="12"/>
        <end position="37"/>
    </location>
</feature>
<dbReference type="InterPro" id="IPR012902">
    <property type="entry name" value="N_methyl_site"/>
</dbReference>
<dbReference type="RefSeq" id="WP_266150315.1">
    <property type="nucleotide sequence ID" value="NZ_CP064028.1"/>
</dbReference>
<comment type="caution">
    <text evidence="3">The sequence shown here is derived from an EMBL/GenBank/DDBJ whole genome shotgun (WGS) entry which is preliminary data.</text>
</comment>
<feature type="domain" description="Type IV pilin Tt1218-like" evidence="2">
    <location>
        <begin position="34"/>
        <end position="104"/>
    </location>
</feature>
<evidence type="ECO:0000313" key="3">
    <source>
        <dbReference type="EMBL" id="MFC4527633.1"/>
    </source>
</evidence>
<dbReference type="EMBL" id="JBHSGA010000017">
    <property type="protein sequence ID" value="MFC4527633.1"/>
    <property type="molecule type" value="Genomic_DNA"/>
</dbReference>
<keyword evidence="1" id="KW-1133">Transmembrane helix</keyword>
<dbReference type="NCBIfam" id="TIGR02523">
    <property type="entry name" value="type_IV_pilV"/>
    <property type="match status" value="1"/>
</dbReference>
<dbReference type="Pfam" id="PF22150">
    <property type="entry name" value="Tt1218-like"/>
    <property type="match status" value="1"/>
</dbReference>
<dbReference type="Pfam" id="PF07963">
    <property type="entry name" value="N_methyl"/>
    <property type="match status" value="1"/>
</dbReference>
<evidence type="ECO:0000313" key="4">
    <source>
        <dbReference type="Proteomes" id="UP001595961"/>
    </source>
</evidence>
<keyword evidence="1" id="KW-0812">Transmembrane</keyword>
<sequence length="178" mass="19007">MQARSRQRGISLIEVLMAVLIFSVGLIGLAGLMVMAARSNHAAYLRTQVTFLAGNMADRMRANPIGLWNGAYDASGSAGYPTSTSQTCSQASPCTPAQVAVRDQYEWSQLLKTLLPDASATISCTGKAGLGYDPSAQMGMRPPYGGTCAMTISWTERKVIATGKSDTPTQSFAWEFQP</sequence>
<keyword evidence="1" id="KW-0472">Membrane</keyword>
<dbReference type="Proteomes" id="UP001595961">
    <property type="component" value="Unassembled WGS sequence"/>
</dbReference>
<dbReference type="InterPro" id="IPR054402">
    <property type="entry name" value="Tt1218-like_dom"/>
</dbReference>
<organism evidence="3 4">
    <name type="scientific">Dyella halodurans</name>
    <dbReference type="NCBI Taxonomy" id="1920171"/>
    <lineage>
        <taxon>Bacteria</taxon>
        <taxon>Pseudomonadati</taxon>
        <taxon>Pseudomonadota</taxon>
        <taxon>Gammaproteobacteria</taxon>
        <taxon>Lysobacterales</taxon>
        <taxon>Rhodanobacteraceae</taxon>
        <taxon>Dyella</taxon>
    </lineage>
</organism>